<evidence type="ECO:0000313" key="1">
    <source>
        <dbReference type="EMBL" id="MDA5192860.1"/>
    </source>
</evidence>
<name>A0A9X3TVN4_9PROT</name>
<dbReference type="AlphaFoldDB" id="A0A9X3TVN4"/>
<dbReference type="Proteomes" id="UP001141619">
    <property type="component" value="Unassembled WGS sequence"/>
</dbReference>
<dbReference type="RefSeq" id="WP_274942561.1">
    <property type="nucleotide sequence ID" value="NZ_JANWOI010000001.1"/>
</dbReference>
<gene>
    <name evidence="1" type="ORF">NYP16_02660</name>
</gene>
<reference evidence="1" key="2">
    <citation type="journal article" date="2023" name="Syst. Appl. Microbiol.">
        <title>Govania unica gen. nov., sp. nov., a rare biosphere bacterium that represents a novel family in the class Alphaproteobacteria.</title>
        <authorList>
            <person name="Vandamme P."/>
            <person name="Peeters C."/>
            <person name="Hettiarachchi A."/>
            <person name="Cnockaert M."/>
            <person name="Carlier A."/>
        </authorList>
    </citation>
    <scope>NUCLEOTIDE SEQUENCE</scope>
    <source>
        <strain evidence="1">LMG 31809</strain>
    </source>
</reference>
<accession>A0A9X3TVN4</accession>
<organism evidence="1 2">
    <name type="scientific">Govanella unica</name>
    <dbReference type="NCBI Taxonomy" id="2975056"/>
    <lineage>
        <taxon>Bacteria</taxon>
        <taxon>Pseudomonadati</taxon>
        <taxon>Pseudomonadota</taxon>
        <taxon>Alphaproteobacteria</taxon>
        <taxon>Emcibacterales</taxon>
        <taxon>Govanellaceae</taxon>
        <taxon>Govanella</taxon>
    </lineage>
</organism>
<comment type="caution">
    <text evidence="1">The sequence shown here is derived from an EMBL/GenBank/DDBJ whole genome shotgun (WGS) entry which is preliminary data.</text>
</comment>
<keyword evidence="2" id="KW-1185">Reference proteome</keyword>
<sequence>MESFDLDSYLRTIYTAIEQDNANLDSLIISASERVPLQYDDILNKALVHAVKQFKQPAVHLLLKHGACPNLTHEGTKLETSPTTHDEEKISELHKFLENSLLYFVISSPTKENVENELRQKIAQELIFYGAITDFGINTHFVDICTIAISNLAWESVTRLCRIGVLPYLYFAHLALCRIAPTPPEVMPAYLQAIHDMLTLFDENLGYLAPHIQDISPLLYLMQGRILNYKYNSQSEDITLLCDQITNFIERLTKRSSGQLGLFQKLIRHAIETGHLHELITLENKMDFYELMPFDIVCLSKNPPSLPVIIAWVQALLDCRHSENKKQLYWDLFKIMWRRCLPNEPLPKFLEHSAKDPT</sequence>
<protein>
    <submittedName>
        <fullName evidence="1">Uncharacterized protein</fullName>
    </submittedName>
</protein>
<proteinExistence type="predicted"/>
<reference evidence="1" key="1">
    <citation type="submission" date="2022-08" db="EMBL/GenBank/DDBJ databases">
        <authorList>
            <person name="Vandamme P."/>
            <person name="Hettiarachchi A."/>
            <person name="Peeters C."/>
            <person name="Cnockaert M."/>
            <person name="Carlier A."/>
        </authorList>
    </citation>
    <scope>NUCLEOTIDE SEQUENCE</scope>
    <source>
        <strain evidence="1">LMG 31809</strain>
    </source>
</reference>
<dbReference type="EMBL" id="JANWOI010000001">
    <property type="protein sequence ID" value="MDA5192860.1"/>
    <property type="molecule type" value="Genomic_DNA"/>
</dbReference>
<evidence type="ECO:0000313" key="2">
    <source>
        <dbReference type="Proteomes" id="UP001141619"/>
    </source>
</evidence>